<dbReference type="InterPro" id="IPR029196">
    <property type="entry name" value="HAPSTR1-like"/>
</dbReference>
<dbReference type="WBParaSite" id="Csp11.Scaffold555.g3734.t1">
    <property type="protein sequence ID" value="Csp11.Scaffold555.g3734.t1"/>
    <property type="gene ID" value="Csp11.Scaffold555.g3734"/>
</dbReference>
<reference evidence="5" key="1">
    <citation type="submission" date="2016-11" db="UniProtKB">
        <authorList>
            <consortium name="WormBaseParasite"/>
        </authorList>
    </citation>
    <scope>IDENTIFICATION</scope>
</reference>
<dbReference type="Pfam" id="PF15251">
    <property type="entry name" value="TAPR1-like"/>
    <property type="match status" value="1"/>
</dbReference>
<dbReference type="STRING" id="1561998.A0A1I7T9G0"/>
<evidence type="ECO:0000256" key="3">
    <source>
        <dbReference type="SAM" id="MobiDB-lite"/>
    </source>
</evidence>
<name>A0A1I7T9G0_9PELO</name>
<protein>
    <submittedName>
        <fullName evidence="5">HUWE1-associated protein modifying stress responses</fullName>
    </submittedName>
</protein>
<dbReference type="GO" id="GO:0005634">
    <property type="term" value="C:nucleus"/>
    <property type="evidence" value="ECO:0007669"/>
    <property type="project" value="UniProtKB-SubCell"/>
</dbReference>
<evidence type="ECO:0000313" key="4">
    <source>
        <dbReference type="Proteomes" id="UP000095282"/>
    </source>
</evidence>
<feature type="compositionally biased region" description="Polar residues" evidence="3">
    <location>
        <begin position="191"/>
        <end position="202"/>
    </location>
</feature>
<comment type="subcellular location">
    <subcellularLocation>
        <location evidence="1">Nucleus</location>
    </subcellularLocation>
</comment>
<evidence type="ECO:0000256" key="1">
    <source>
        <dbReference type="ARBA" id="ARBA00004123"/>
    </source>
</evidence>
<accession>A0A1I7T9G0</accession>
<feature type="region of interest" description="Disordered" evidence="3">
    <location>
        <begin position="161"/>
        <end position="208"/>
    </location>
</feature>
<organism evidence="4 5">
    <name type="scientific">Caenorhabditis tropicalis</name>
    <dbReference type="NCBI Taxonomy" id="1561998"/>
    <lineage>
        <taxon>Eukaryota</taxon>
        <taxon>Metazoa</taxon>
        <taxon>Ecdysozoa</taxon>
        <taxon>Nematoda</taxon>
        <taxon>Chromadorea</taxon>
        <taxon>Rhabditida</taxon>
        <taxon>Rhabditina</taxon>
        <taxon>Rhabditomorpha</taxon>
        <taxon>Rhabditoidea</taxon>
        <taxon>Rhabditidae</taxon>
        <taxon>Peloderinae</taxon>
        <taxon>Caenorhabditis</taxon>
    </lineage>
</organism>
<dbReference type="AlphaFoldDB" id="A0A1I7T9G0"/>
<evidence type="ECO:0000256" key="2">
    <source>
        <dbReference type="ARBA" id="ARBA00023242"/>
    </source>
</evidence>
<dbReference type="Proteomes" id="UP000095282">
    <property type="component" value="Unplaced"/>
</dbReference>
<dbReference type="InterPro" id="IPR040308">
    <property type="entry name" value="HAPR1"/>
</dbReference>
<dbReference type="eggNOG" id="ENOG502SATE">
    <property type="taxonomic scope" value="Eukaryota"/>
</dbReference>
<dbReference type="PANTHER" id="PTHR31624:SF4">
    <property type="entry name" value="CHROMOSOME 16 OPEN READING FRAME 72"/>
    <property type="match status" value="1"/>
</dbReference>
<keyword evidence="2" id="KW-0539">Nucleus</keyword>
<dbReference type="PANTHER" id="PTHR31624">
    <property type="entry name" value="UPF0472 PROTEIN C16ORF72"/>
    <property type="match status" value="1"/>
</dbReference>
<evidence type="ECO:0000313" key="5">
    <source>
        <dbReference type="WBParaSite" id="Csp11.Scaffold555.g3734.t1"/>
    </source>
</evidence>
<sequence length="208" mass="23214">MSNHHSSCSSRTGGAHRRCDCTEDLSENDKLWNDFEGCAQAVARLYSDSSWRNFRGAAEGTTQLYKSSTDSYRRGFEKGFSSGCTSIAKEILQAFRDPSKFDINIVLEVLYRNMAIPREERLTVNTQNGISSDTLAAVELFQQALNQPTASSLGSLSTISALPPTSRDQPTGALDEFLANQVQRHRKRQRSPNNSTSPSSQMKRQRRL</sequence>
<keyword evidence="4" id="KW-1185">Reference proteome</keyword>
<proteinExistence type="predicted"/>